<dbReference type="Pfam" id="PF00084">
    <property type="entry name" value="Sushi"/>
    <property type="match status" value="2"/>
</dbReference>
<evidence type="ECO:0000313" key="7">
    <source>
        <dbReference type="EMBL" id="NXE50422.1"/>
    </source>
</evidence>
<protein>
    <submittedName>
        <fullName evidence="7">ZP3R protein</fullName>
    </submittedName>
</protein>
<proteinExistence type="predicted"/>
<dbReference type="InterPro" id="IPR035976">
    <property type="entry name" value="Sushi/SCR/CCP_sf"/>
</dbReference>
<keyword evidence="2" id="KW-0732">Signal</keyword>
<evidence type="ECO:0000256" key="2">
    <source>
        <dbReference type="ARBA" id="ARBA00022729"/>
    </source>
</evidence>
<feature type="non-terminal residue" evidence="7">
    <location>
        <position position="1"/>
    </location>
</feature>
<evidence type="ECO:0000256" key="3">
    <source>
        <dbReference type="ARBA" id="ARBA00022737"/>
    </source>
</evidence>
<dbReference type="CDD" id="cd00033">
    <property type="entry name" value="CCP"/>
    <property type="match status" value="2"/>
</dbReference>
<accession>A0A7K8NAU9</accession>
<evidence type="ECO:0000256" key="5">
    <source>
        <dbReference type="PROSITE-ProRule" id="PRU00302"/>
    </source>
</evidence>
<dbReference type="EMBL" id="VWPT01000066">
    <property type="protein sequence ID" value="NXE50422.1"/>
    <property type="molecule type" value="Genomic_DNA"/>
</dbReference>
<feature type="disulfide bond" evidence="5">
    <location>
        <begin position="19"/>
        <end position="62"/>
    </location>
</feature>
<dbReference type="SUPFAM" id="SSF57535">
    <property type="entry name" value="Complement control module/SCR domain"/>
    <property type="match status" value="2"/>
</dbReference>
<dbReference type="PROSITE" id="PS50923">
    <property type="entry name" value="SUSHI"/>
    <property type="match status" value="2"/>
</dbReference>
<sequence length="140" mass="14862">LFELCFSQHSTSLPSALRCSKPPEIANGWHSGLATAVFAPGMSVSYSCEPGFSLIGTTSMYCTEAGAWSHPSPVCQVVKCFHPPNITNGKLTGHISDTFPYGASVSYSCNPGYSLTGNAFLNCTVSGTWSQPLPRCEGLF</sequence>
<feature type="domain" description="Sushi" evidence="6">
    <location>
        <begin position="78"/>
        <end position="138"/>
    </location>
</feature>
<dbReference type="Gene3D" id="2.10.70.10">
    <property type="entry name" value="Complement Module, domain 1"/>
    <property type="match status" value="2"/>
</dbReference>
<evidence type="ECO:0000313" key="8">
    <source>
        <dbReference type="Proteomes" id="UP000524187"/>
    </source>
</evidence>
<dbReference type="AlphaFoldDB" id="A0A7K8NAU9"/>
<organism evidence="7 8">
    <name type="scientific">Casuarius casuarius</name>
    <name type="common">Southern cassowary</name>
    <name type="synonym">Struthio casuarius</name>
    <dbReference type="NCBI Taxonomy" id="8787"/>
    <lineage>
        <taxon>Eukaryota</taxon>
        <taxon>Metazoa</taxon>
        <taxon>Chordata</taxon>
        <taxon>Craniata</taxon>
        <taxon>Vertebrata</taxon>
        <taxon>Euteleostomi</taxon>
        <taxon>Archelosauria</taxon>
        <taxon>Archosauria</taxon>
        <taxon>Dinosauria</taxon>
        <taxon>Saurischia</taxon>
        <taxon>Theropoda</taxon>
        <taxon>Coelurosauria</taxon>
        <taxon>Aves</taxon>
        <taxon>Palaeognathae</taxon>
        <taxon>Casuariiformes</taxon>
        <taxon>Casuariidae</taxon>
        <taxon>Casuarius</taxon>
    </lineage>
</organism>
<keyword evidence="4 5" id="KW-1015">Disulfide bond</keyword>
<evidence type="ECO:0000259" key="6">
    <source>
        <dbReference type="PROSITE" id="PS50923"/>
    </source>
</evidence>
<dbReference type="SMART" id="SM00032">
    <property type="entry name" value="CCP"/>
    <property type="match status" value="2"/>
</dbReference>
<dbReference type="InterPro" id="IPR051277">
    <property type="entry name" value="SEZ6_CSMD_C4BPB_Regulators"/>
</dbReference>
<feature type="disulfide bond" evidence="5">
    <location>
        <begin position="80"/>
        <end position="123"/>
    </location>
</feature>
<feature type="disulfide bond" evidence="5">
    <location>
        <begin position="48"/>
        <end position="75"/>
    </location>
</feature>
<feature type="domain" description="Sushi" evidence="6">
    <location>
        <begin position="17"/>
        <end position="77"/>
    </location>
</feature>
<keyword evidence="1 5" id="KW-0768">Sushi</keyword>
<evidence type="ECO:0000256" key="1">
    <source>
        <dbReference type="ARBA" id="ARBA00022659"/>
    </source>
</evidence>
<feature type="non-terminal residue" evidence="7">
    <location>
        <position position="140"/>
    </location>
</feature>
<evidence type="ECO:0000256" key="4">
    <source>
        <dbReference type="ARBA" id="ARBA00023157"/>
    </source>
</evidence>
<keyword evidence="3" id="KW-0677">Repeat</keyword>
<dbReference type="InterPro" id="IPR000436">
    <property type="entry name" value="Sushi_SCR_CCP_dom"/>
</dbReference>
<name>A0A7K8NAU9_CASCA</name>
<dbReference type="Proteomes" id="UP000524187">
    <property type="component" value="Unassembled WGS sequence"/>
</dbReference>
<reference evidence="7 8" key="1">
    <citation type="submission" date="2019-09" db="EMBL/GenBank/DDBJ databases">
        <title>Bird 10,000 Genomes (B10K) Project - Family phase.</title>
        <authorList>
            <person name="Zhang G."/>
        </authorList>
    </citation>
    <scope>NUCLEOTIDE SEQUENCE [LARGE SCALE GENOMIC DNA]</scope>
    <source>
        <strain evidence="7">B10K-LSUMZ-50683</strain>
        <tissue evidence="7">Muscle</tissue>
    </source>
</reference>
<gene>
    <name evidence="7" type="primary">Zp3r</name>
    <name evidence="7" type="ORF">CASCAS_R14983</name>
</gene>
<feature type="disulfide bond" evidence="5">
    <location>
        <begin position="109"/>
        <end position="136"/>
    </location>
</feature>
<comment type="caution">
    <text evidence="7">The sequence shown here is derived from an EMBL/GenBank/DDBJ whole genome shotgun (WGS) entry which is preliminary data.</text>
</comment>
<dbReference type="PANTHER" id="PTHR45656:SF4">
    <property type="entry name" value="PROTEIN CBR-CLEC-78"/>
    <property type="match status" value="1"/>
</dbReference>
<dbReference type="FunFam" id="2.10.70.10:FF:000014">
    <property type="entry name" value="Membrane cofactor protein"/>
    <property type="match status" value="1"/>
</dbReference>
<keyword evidence="8" id="KW-1185">Reference proteome</keyword>
<dbReference type="PANTHER" id="PTHR45656">
    <property type="entry name" value="PROTEIN CBR-CLEC-78"/>
    <property type="match status" value="1"/>
</dbReference>